<name>A0ABY0FDG2_9NEIS</name>
<accession>A0ABY0FDG2</accession>
<protein>
    <submittedName>
        <fullName evidence="2">Uncharacterized protein</fullName>
    </submittedName>
</protein>
<proteinExistence type="predicted"/>
<sequence>MTFVVMGVGFFGFGLATLNVIAVLLANLQLIAEHGVMALKDGALRQFLELTGSGYFGLACYVGFKTCEKLLVDRLTAPCDEATSAEPSQNTD</sequence>
<keyword evidence="3" id="KW-1185">Reference proteome</keyword>
<dbReference type="EMBL" id="REGR01000004">
    <property type="protein sequence ID" value="RXZ44215.1"/>
    <property type="molecule type" value="Genomic_DNA"/>
</dbReference>
<dbReference type="RefSeq" id="WP_129212437.1">
    <property type="nucleotide sequence ID" value="NZ_REGR01000004.1"/>
</dbReference>
<dbReference type="Proteomes" id="UP000290682">
    <property type="component" value="Unassembled WGS sequence"/>
</dbReference>
<keyword evidence="1" id="KW-0812">Transmembrane</keyword>
<evidence type="ECO:0000313" key="2">
    <source>
        <dbReference type="EMBL" id="RXZ44215.1"/>
    </source>
</evidence>
<comment type="caution">
    <text evidence="2">The sequence shown here is derived from an EMBL/GenBank/DDBJ whole genome shotgun (WGS) entry which is preliminary data.</text>
</comment>
<feature type="transmembrane region" description="Helical" evidence="1">
    <location>
        <begin position="6"/>
        <end position="26"/>
    </location>
</feature>
<evidence type="ECO:0000313" key="3">
    <source>
        <dbReference type="Proteomes" id="UP000290682"/>
    </source>
</evidence>
<reference evidence="2 3" key="1">
    <citation type="submission" date="2018-10" db="EMBL/GenBank/DDBJ databases">
        <title>Draft genome of Fastidiocella sp. strain 375T, a bacterium isolated from a karstic cave dripping water.</title>
        <authorList>
            <person name="Coelho C."/>
            <person name="Verissimo A."/>
            <person name="Tiago I."/>
        </authorList>
    </citation>
    <scope>NUCLEOTIDE SEQUENCE [LARGE SCALE GENOMIC DNA]</scope>
    <source>
        <strain evidence="2 3">CAVE-375</strain>
    </source>
</reference>
<keyword evidence="1" id="KW-1133">Transmembrane helix</keyword>
<gene>
    <name evidence="2" type="ORF">EBB06_06670</name>
</gene>
<organism evidence="2 3">
    <name type="scientific">Crenobacter cavernae</name>
    <dbReference type="NCBI Taxonomy" id="2290923"/>
    <lineage>
        <taxon>Bacteria</taxon>
        <taxon>Pseudomonadati</taxon>
        <taxon>Pseudomonadota</taxon>
        <taxon>Betaproteobacteria</taxon>
        <taxon>Neisseriales</taxon>
        <taxon>Neisseriaceae</taxon>
        <taxon>Crenobacter</taxon>
    </lineage>
</organism>
<evidence type="ECO:0000256" key="1">
    <source>
        <dbReference type="SAM" id="Phobius"/>
    </source>
</evidence>
<keyword evidence="1" id="KW-0472">Membrane</keyword>
<feature type="transmembrane region" description="Helical" evidence="1">
    <location>
        <begin position="47"/>
        <end position="64"/>
    </location>
</feature>